<accession>A0A0A3ISK5</accession>
<dbReference type="PROSITE" id="PS51257">
    <property type="entry name" value="PROKAR_LIPOPROTEIN"/>
    <property type="match status" value="1"/>
</dbReference>
<dbReference type="Proteomes" id="UP000030437">
    <property type="component" value="Unassembled WGS sequence"/>
</dbReference>
<feature type="compositionally biased region" description="Polar residues" evidence="1">
    <location>
        <begin position="28"/>
        <end position="42"/>
    </location>
</feature>
<dbReference type="RefSeq" id="WP_036153367.1">
    <property type="nucleotide sequence ID" value="NZ_AVCX01000008.1"/>
</dbReference>
<evidence type="ECO:0008006" key="4">
    <source>
        <dbReference type="Google" id="ProtNLM"/>
    </source>
</evidence>
<proteinExistence type="predicted"/>
<evidence type="ECO:0000313" key="2">
    <source>
        <dbReference type="EMBL" id="KGR85838.1"/>
    </source>
</evidence>
<dbReference type="EMBL" id="JPVP01000053">
    <property type="protein sequence ID" value="KGR85838.1"/>
    <property type="molecule type" value="Genomic_DNA"/>
</dbReference>
<dbReference type="eggNOG" id="COG3212">
    <property type="taxonomic scope" value="Bacteria"/>
</dbReference>
<organism evidence="2 3">
    <name type="scientific">Lysinibacillus odysseyi 34hs-1 = NBRC 100172</name>
    <dbReference type="NCBI Taxonomy" id="1220589"/>
    <lineage>
        <taxon>Bacteria</taxon>
        <taxon>Bacillati</taxon>
        <taxon>Bacillota</taxon>
        <taxon>Bacilli</taxon>
        <taxon>Bacillales</taxon>
        <taxon>Bacillaceae</taxon>
        <taxon>Lysinibacillus</taxon>
    </lineage>
</organism>
<evidence type="ECO:0000256" key="1">
    <source>
        <dbReference type="SAM" id="MobiDB-lite"/>
    </source>
</evidence>
<evidence type="ECO:0000313" key="3">
    <source>
        <dbReference type="Proteomes" id="UP000030437"/>
    </source>
</evidence>
<name>A0A0A3ISK5_9BACI</name>
<reference evidence="2 3" key="1">
    <citation type="submission" date="2014-02" db="EMBL/GenBank/DDBJ databases">
        <title>Draft genome sequence of Lysinibacillus odysseyi NBRC 100172.</title>
        <authorList>
            <person name="Zhang F."/>
            <person name="Wang G."/>
            <person name="Zhang L."/>
        </authorList>
    </citation>
    <scope>NUCLEOTIDE SEQUENCE [LARGE SCALE GENOMIC DNA]</scope>
    <source>
        <strain evidence="2 3">NBRC 100172</strain>
    </source>
</reference>
<comment type="caution">
    <text evidence="2">The sequence shown here is derived from an EMBL/GenBank/DDBJ whole genome shotgun (WGS) entry which is preliminary data.</text>
</comment>
<dbReference type="AlphaFoldDB" id="A0A0A3ISK5"/>
<sequence length="142" mass="15928">MFKKTIMFITALAILTACSDKEAPANNEEASGKTQGNLQTQEEQSEVKETEQQAEYIESSSEENVNSIEWASLPEYSKIIEQIGDKDYNFETVTDNDGKRVLYIIDGNGEKQYKTVFIKSTSHLKIININGNGLVFNGDLHL</sequence>
<protein>
    <recommendedName>
        <fullName evidence="4">Lipoprotein</fullName>
    </recommendedName>
</protein>
<keyword evidence="3" id="KW-1185">Reference proteome</keyword>
<dbReference type="OrthoDB" id="2168541at2"/>
<feature type="region of interest" description="Disordered" evidence="1">
    <location>
        <begin position="24"/>
        <end position="61"/>
    </location>
</feature>
<gene>
    <name evidence="2" type="ORF">CD32_08320</name>
</gene>